<evidence type="ECO:0000313" key="3">
    <source>
        <dbReference type="Proteomes" id="UP000003208"/>
    </source>
</evidence>
<dbReference type="PATRIC" id="fig|1094979.3.peg.2209"/>
<organism evidence="2 3">
    <name type="scientific">Marinobacter manganoxydans MnI7-9</name>
    <dbReference type="NCBI Taxonomy" id="1094979"/>
    <lineage>
        <taxon>Bacteria</taxon>
        <taxon>Pseudomonadati</taxon>
        <taxon>Pseudomonadota</taxon>
        <taxon>Gammaproteobacteria</taxon>
        <taxon>Pseudomonadales</taxon>
        <taxon>Marinobacteraceae</taxon>
        <taxon>Marinobacter</taxon>
    </lineage>
</organism>
<feature type="region of interest" description="Disordered" evidence="1">
    <location>
        <begin position="418"/>
        <end position="441"/>
    </location>
</feature>
<reference evidence="2 3" key="1">
    <citation type="journal article" date="2012" name="J. Bacteriol.">
        <title>Genome sequence of deep-sea manganese-oxidizing bacterium Marinobacter manganoxydans MnI7-9.</title>
        <authorList>
            <person name="Wang H."/>
            <person name="Li H."/>
            <person name="Shao Z."/>
            <person name="Liao S."/>
            <person name="Johnstone L."/>
            <person name="Rensing C."/>
            <person name="Wang G."/>
        </authorList>
    </citation>
    <scope>NUCLEOTIDE SEQUENCE [LARGE SCALE GENOMIC DNA]</scope>
    <source>
        <strain evidence="2 3">MnI7-9</strain>
    </source>
</reference>
<keyword evidence="3" id="KW-1185">Reference proteome</keyword>
<dbReference type="Proteomes" id="UP000003208">
    <property type="component" value="Unassembled WGS sequence"/>
</dbReference>
<dbReference type="AlphaFoldDB" id="G6YTU1"/>
<protein>
    <submittedName>
        <fullName evidence="2">Uncharacterized protein</fullName>
    </submittedName>
</protein>
<evidence type="ECO:0000313" key="2">
    <source>
        <dbReference type="EMBL" id="EHJ04430.1"/>
    </source>
</evidence>
<dbReference type="EMBL" id="AGTR01000041">
    <property type="protein sequence ID" value="EHJ04430.1"/>
    <property type="molecule type" value="Genomic_DNA"/>
</dbReference>
<dbReference type="RefSeq" id="WP_008173274.1">
    <property type="nucleotide sequence ID" value="NZ_AGTR01000041.1"/>
</dbReference>
<sequence>MSPKIKHFPSGKWRVLFGGYVQLGTAPIPEHTYYVPLGKIPEEGSTSDIGFRYAKAGLGDLPLITPGTVFEDGVRTEADVHQSFSLDIRTGQEAHKQERTLSQFLDAFTVENDPFGYFESLRLAAKSLKPLADAPVVVFRATAPDCWVVAAAAEWYRYMYGQSDYLAHTFLMPTFQDLENRLVVSDRTGMVPRVKVDHPLLPEVDEVLALVPRTKVPDRFAPLYTSIKLASEGTGDLAQRNALYAAQSIRASVSDGRSRPCWLRFGHPYPNKVRPVKGKGLKGTLKAVDNDCEEMPCVIFLTSIERHPHPPELPYCILERENDGNSLAKTGGDKPLPCDDSEIQIAPSYEAVADGDTESKTITPDTNPRAGQVAARYEGALFDDTGAPPIIKLERTGHPDPSLIRRVQKHDFIIDSGEKTTNQIESKNGEAGSASVESKTDLEREDAESLVALMATLNSLEVDGEIHGLRPVNYFPSELAINGITLQQFPPSTCSERWLQMPDRDNKRLILAVRFEYRNSLFVILDAERKGSESFSFLLARCDLGKTDNDKTLETIVCAAVEKLREAKGILGSARIEGGFINAQPLKHQKEVHDSIVRVRCSYVLSKLDSLISAHPKGIVN</sequence>
<name>G6YTU1_9GAMM</name>
<evidence type="ECO:0000256" key="1">
    <source>
        <dbReference type="SAM" id="MobiDB-lite"/>
    </source>
</evidence>
<accession>G6YTU1</accession>
<gene>
    <name evidence="2" type="ORF">KYE_11416</name>
</gene>
<proteinExistence type="predicted"/>